<accession>A0A1G8VD52</accession>
<proteinExistence type="predicted"/>
<dbReference type="EMBL" id="FNEK01000021">
    <property type="protein sequence ID" value="SDJ64042.1"/>
    <property type="molecule type" value="Genomic_DNA"/>
</dbReference>
<sequence>MLDIQESRQHRIRAPGGVDVGSLTEVSAFHTTKLMLASFILAALVVPTVVRSDGFPGPPIPPDAVAPAPEELFRLFANHTEDWGRGSGKFWAPDGTWRAVNISEKSVGSGTWYVTTASRVCYEGNWYWNQDFDVANSGSQKTCTRFRRDAKGMMWSTTKGLNGPWYPFSFESFEYGNLIARSYAKTAAPITRVQQ</sequence>
<dbReference type="Proteomes" id="UP000199382">
    <property type="component" value="Unassembled WGS sequence"/>
</dbReference>
<gene>
    <name evidence="1" type="ORF">SAMN04488026_102115</name>
</gene>
<dbReference type="Pfam" id="PF06191">
    <property type="entry name" value="DUF995"/>
    <property type="match status" value="1"/>
</dbReference>
<name>A0A1G8VD52_9RHOB</name>
<dbReference type="InterPro" id="IPR009337">
    <property type="entry name" value="DUF995"/>
</dbReference>
<evidence type="ECO:0000313" key="1">
    <source>
        <dbReference type="EMBL" id="SDJ64042.1"/>
    </source>
</evidence>
<organism evidence="1 2">
    <name type="scientific">Aliiruegeria lutimaris</name>
    <dbReference type="NCBI Taxonomy" id="571298"/>
    <lineage>
        <taxon>Bacteria</taxon>
        <taxon>Pseudomonadati</taxon>
        <taxon>Pseudomonadota</taxon>
        <taxon>Alphaproteobacteria</taxon>
        <taxon>Rhodobacterales</taxon>
        <taxon>Roseobacteraceae</taxon>
        <taxon>Aliiruegeria</taxon>
    </lineage>
</organism>
<protein>
    <recommendedName>
        <fullName evidence="3">DUF995 domain-containing protein</fullName>
    </recommendedName>
</protein>
<dbReference type="STRING" id="571298.SAMN04488026_102115"/>
<evidence type="ECO:0008006" key="3">
    <source>
        <dbReference type="Google" id="ProtNLM"/>
    </source>
</evidence>
<evidence type="ECO:0000313" key="2">
    <source>
        <dbReference type="Proteomes" id="UP000199382"/>
    </source>
</evidence>
<keyword evidence="2" id="KW-1185">Reference proteome</keyword>
<reference evidence="1 2" key="1">
    <citation type="submission" date="2016-10" db="EMBL/GenBank/DDBJ databases">
        <authorList>
            <person name="de Groot N.N."/>
        </authorList>
    </citation>
    <scope>NUCLEOTIDE SEQUENCE [LARGE SCALE GENOMIC DNA]</scope>
    <source>
        <strain evidence="1 2">DSM 25294</strain>
    </source>
</reference>
<dbReference type="AlphaFoldDB" id="A0A1G8VD52"/>
<dbReference type="RefSeq" id="WP_093155752.1">
    <property type="nucleotide sequence ID" value="NZ_FNEK01000021.1"/>
</dbReference>
<dbReference type="OrthoDB" id="8071960at2"/>